<dbReference type="EMBL" id="PDND01000007">
    <property type="protein sequence ID" value="PGH36506.1"/>
    <property type="molecule type" value="Genomic_DNA"/>
</dbReference>
<feature type="domain" description="PI-PLC Y-box" evidence="10">
    <location>
        <begin position="380"/>
        <end position="493"/>
    </location>
</feature>
<keyword evidence="4 7" id="KW-0443">Lipid metabolism</keyword>
<gene>
    <name evidence="11" type="ORF">GX50_00693</name>
</gene>
<reference evidence="11 12" key="1">
    <citation type="submission" date="2017-10" db="EMBL/GenBank/DDBJ databases">
        <title>Comparative genomics in systemic dimorphic fungi from Ajellomycetaceae.</title>
        <authorList>
            <person name="Munoz J.F."/>
            <person name="Mcewen J.G."/>
            <person name="Clay O.K."/>
            <person name="Cuomo C.A."/>
        </authorList>
    </citation>
    <scope>NUCLEOTIDE SEQUENCE [LARGE SCALE GENOMIC DNA]</scope>
    <source>
        <strain evidence="11 12">UAMH4076</strain>
    </source>
</reference>
<dbReference type="InterPro" id="IPR001192">
    <property type="entry name" value="PI-PLC_fam"/>
</dbReference>
<dbReference type="Gene3D" id="2.60.40.150">
    <property type="entry name" value="C2 domain"/>
    <property type="match status" value="1"/>
</dbReference>
<dbReference type="GO" id="GO:0004435">
    <property type="term" value="F:phosphatidylinositol-4,5-bisphosphate phospholipase C activity"/>
    <property type="evidence" value="ECO:0007669"/>
    <property type="project" value="UniProtKB-EC"/>
</dbReference>
<keyword evidence="3 7" id="KW-0442">Lipid degradation</keyword>
<dbReference type="Proteomes" id="UP000226031">
    <property type="component" value="Unassembled WGS sequence"/>
</dbReference>
<dbReference type="CDD" id="cd00275">
    <property type="entry name" value="C2_PLC_like"/>
    <property type="match status" value="1"/>
</dbReference>
<dbReference type="VEuPathDB" id="FungiDB:EMCG_07583"/>
<feature type="region of interest" description="Disordered" evidence="8">
    <location>
        <begin position="128"/>
        <end position="164"/>
    </location>
</feature>
<dbReference type="PANTHER" id="PTHR10336">
    <property type="entry name" value="PHOSPHOINOSITIDE-SPECIFIC PHOSPHOLIPASE C FAMILY PROTEIN"/>
    <property type="match status" value="1"/>
</dbReference>
<dbReference type="SMART" id="SM00148">
    <property type="entry name" value="PLCXc"/>
    <property type="match status" value="1"/>
</dbReference>
<evidence type="ECO:0000256" key="3">
    <source>
        <dbReference type="ARBA" id="ARBA00022963"/>
    </source>
</evidence>
<dbReference type="GO" id="GO:0051209">
    <property type="term" value="P:release of sequestered calcium ion into cytosol"/>
    <property type="evidence" value="ECO:0007669"/>
    <property type="project" value="TreeGrafter"/>
</dbReference>
<evidence type="ECO:0000256" key="8">
    <source>
        <dbReference type="SAM" id="MobiDB-lite"/>
    </source>
</evidence>
<dbReference type="PROSITE" id="PS50008">
    <property type="entry name" value="PIPLC_Y_DOMAIN"/>
    <property type="match status" value="1"/>
</dbReference>
<dbReference type="CDD" id="cd08598">
    <property type="entry name" value="PI-PLC1c_yeast"/>
    <property type="match status" value="1"/>
</dbReference>
<comment type="catalytic activity">
    <reaction evidence="1 7">
        <text>a 1,2-diacyl-sn-glycero-3-phospho-(1D-myo-inositol-4,5-bisphosphate) + H2O = 1D-myo-inositol 1,4,5-trisphosphate + a 1,2-diacyl-sn-glycerol + H(+)</text>
        <dbReference type="Rhea" id="RHEA:33179"/>
        <dbReference type="ChEBI" id="CHEBI:15377"/>
        <dbReference type="ChEBI" id="CHEBI:15378"/>
        <dbReference type="ChEBI" id="CHEBI:17815"/>
        <dbReference type="ChEBI" id="CHEBI:58456"/>
        <dbReference type="ChEBI" id="CHEBI:203600"/>
        <dbReference type="EC" id="3.1.4.11"/>
    </reaction>
</comment>
<dbReference type="InterPro" id="IPR017946">
    <property type="entry name" value="PLC-like_Pdiesterase_TIM-brl"/>
</dbReference>
<organism evidence="11 12">
    <name type="scientific">[Emmonsia] crescens</name>
    <dbReference type="NCBI Taxonomy" id="73230"/>
    <lineage>
        <taxon>Eukaryota</taxon>
        <taxon>Fungi</taxon>
        <taxon>Dikarya</taxon>
        <taxon>Ascomycota</taxon>
        <taxon>Pezizomycotina</taxon>
        <taxon>Eurotiomycetes</taxon>
        <taxon>Eurotiomycetidae</taxon>
        <taxon>Onygenales</taxon>
        <taxon>Ajellomycetaceae</taxon>
        <taxon>Emergomyces</taxon>
    </lineage>
</organism>
<evidence type="ECO:0000256" key="2">
    <source>
        <dbReference type="ARBA" id="ARBA00022801"/>
    </source>
</evidence>
<dbReference type="SUPFAM" id="SSF49562">
    <property type="entry name" value="C2 domain (Calcium/lipid-binding domain, CaLB)"/>
    <property type="match status" value="1"/>
</dbReference>
<dbReference type="Gene3D" id="3.20.20.190">
    <property type="entry name" value="Phosphatidylinositol (PI) phosphodiesterase"/>
    <property type="match status" value="2"/>
</dbReference>
<dbReference type="FunFam" id="3.20.20.190:FF:000039">
    <property type="entry name" value="Phosphoinositide phospholipase C"/>
    <property type="match status" value="1"/>
</dbReference>
<keyword evidence="12" id="KW-1185">Reference proteome</keyword>
<dbReference type="SUPFAM" id="SSF51695">
    <property type="entry name" value="PLC-like phosphodiesterases"/>
    <property type="match status" value="1"/>
</dbReference>
<dbReference type="PROSITE" id="PS50007">
    <property type="entry name" value="PIPLC_X_DOMAIN"/>
    <property type="match status" value="1"/>
</dbReference>
<evidence type="ECO:0000313" key="11">
    <source>
        <dbReference type="EMBL" id="PGH36506.1"/>
    </source>
</evidence>
<sequence>MSSLTQTSAGLLLEDTKIPAFSPHIQAHLKRIFESMSVTRNKEIFLENIQHEPPEKKYDDFMVYMSSAYAQAPAEPQDLSLPMNNYFISSSHNTYLTGNQLYSESSTKVYRNVLLKGCRCLEIDVWDGESDSENSSDSSDPEGDHGEHKTPQKKTKKNRKDRKVGRFNLSSLSNRLDRLSKGSTTQPQVASAEATVVTTAGATTAVGAGTATSGVPLRPEPLVFHGYTLTKEVTFRDVCYVIRDYAFVTSDLPVIVSLEVHACLEQQEVMVEIMTQAWKGMLLEIPADIEAKLERGEIKELPSPGELRNKILIKVKWAPPQAAAHQTKVVDNSEVSLEIGKARSGSVAGDGTLGGNDAGENYGAADLQAKKKPSKILHSLSRLGIYTRGYTFSKFSQQEATHPNHIFSLSETAVKDAHENERRALFDHNREYMMRTYPSGLRVNSSNLDPSFYWRQGIQIVALNWQKCDKGMMINEGMFAGHKGWVLKPETYRGKACTIGAAQRTESSFQNIAKHRILNLSIEVLAGQNIPLPAGDDHAKSFRPYVACQLYLERLKDSIHATENVKGGTDTAKYKQQTKSAVGSDPDFGGQVLHFPSAPVALEELSFLRFKVKDREIGRDDLAAWACIRLDRLRQGFRFIRLFDTTGKASQGVLLVKISKQIS</sequence>
<dbReference type="InterPro" id="IPR001711">
    <property type="entry name" value="PLipase_C_Pinositol-sp_Y"/>
</dbReference>
<dbReference type="SMART" id="SM00149">
    <property type="entry name" value="PLCYc"/>
    <property type="match status" value="1"/>
</dbReference>
<dbReference type="PROSITE" id="PS50004">
    <property type="entry name" value="C2"/>
    <property type="match status" value="1"/>
</dbReference>
<dbReference type="STRING" id="73230.A0A2B7ZR64"/>
<dbReference type="InterPro" id="IPR000909">
    <property type="entry name" value="PLipase_C_PInositol-sp_X_dom"/>
</dbReference>
<feature type="domain" description="C2" evidence="9">
    <location>
        <begin position="500"/>
        <end position="644"/>
    </location>
</feature>
<feature type="compositionally biased region" description="Basic residues" evidence="8">
    <location>
        <begin position="151"/>
        <end position="164"/>
    </location>
</feature>
<evidence type="ECO:0000313" key="12">
    <source>
        <dbReference type="Proteomes" id="UP000226031"/>
    </source>
</evidence>
<dbReference type="EC" id="3.1.4.11" evidence="7"/>
<dbReference type="AlphaFoldDB" id="A0A2B7ZR64"/>
<dbReference type="Pfam" id="PF00387">
    <property type="entry name" value="PI-PLC-Y"/>
    <property type="match status" value="1"/>
</dbReference>
<evidence type="ECO:0000256" key="5">
    <source>
        <dbReference type="ARBA" id="ARBA00023224"/>
    </source>
</evidence>
<proteinExistence type="predicted"/>
<evidence type="ECO:0000259" key="9">
    <source>
        <dbReference type="PROSITE" id="PS50004"/>
    </source>
</evidence>
<protein>
    <recommendedName>
        <fullName evidence="7">Phosphoinositide phospholipase C</fullName>
        <ecNumber evidence="7">3.1.4.11</ecNumber>
    </recommendedName>
</protein>
<name>A0A2B7ZR64_9EURO</name>
<accession>A0A2B7ZR64</accession>
<dbReference type="SMART" id="SM00239">
    <property type="entry name" value="C2"/>
    <property type="match status" value="1"/>
</dbReference>
<evidence type="ECO:0000256" key="1">
    <source>
        <dbReference type="ARBA" id="ARBA00001195"/>
    </source>
</evidence>
<dbReference type="PRINTS" id="PR00390">
    <property type="entry name" value="PHPHLIPASEC"/>
</dbReference>
<dbReference type="PANTHER" id="PTHR10336:SF82">
    <property type="entry name" value="PHOSPHOINOSITIDE PHOSPHOLIPASE C"/>
    <property type="match status" value="1"/>
</dbReference>
<dbReference type="InterPro" id="IPR035892">
    <property type="entry name" value="C2_domain_sf"/>
</dbReference>
<comment type="function">
    <text evidence="6">The production of the second messenger molecules diacylglycerol (DAG) and inositol 1,4,5-trisphosphate (IP3) is mediated by activated phosphatidylinositol-specific phospholipase C enzymes.</text>
</comment>
<evidence type="ECO:0000256" key="4">
    <source>
        <dbReference type="ARBA" id="ARBA00023098"/>
    </source>
</evidence>
<dbReference type="GO" id="GO:0016042">
    <property type="term" value="P:lipid catabolic process"/>
    <property type="evidence" value="ECO:0007669"/>
    <property type="project" value="UniProtKB-KW"/>
</dbReference>
<evidence type="ECO:0000256" key="7">
    <source>
        <dbReference type="RuleBase" id="RU361133"/>
    </source>
</evidence>
<dbReference type="GO" id="GO:0048015">
    <property type="term" value="P:phosphatidylinositol-mediated signaling"/>
    <property type="evidence" value="ECO:0007669"/>
    <property type="project" value="TreeGrafter"/>
</dbReference>
<evidence type="ECO:0000256" key="6">
    <source>
        <dbReference type="ARBA" id="ARBA00059664"/>
    </source>
</evidence>
<dbReference type="InterPro" id="IPR000008">
    <property type="entry name" value="C2_dom"/>
</dbReference>
<dbReference type="Pfam" id="PF00388">
    <property type="entry name" value="PI-PLC-X"/>
    <property type="match status" value="1"/>
</dbReference>
<keyword evidence="2 7" id="KW-0378">Hydrolase</keyword>
<evidence type="ECO:0000259" key="10">
    <source>
        <dbReference type="PROSITE" id="PS50008"/>
    </source>
</evidence>
<comment type="caution">
    <text evidence="11">The sequence shown here is derived from an EMBL/GenBank/DDBJ whole genome shotgun (WGS) entry which is preliminary data.</text>
</comment>
<keyword evidence="5" id="KW-0807">Transducer</keyword>